<keyword evidence="3" id="KW-0732">Signal</keyword>
<evidence type="ECO:0000256" key="1">
    <source>
        <dbReference type="PROSITE-ProRule" id="PRU00339"/>
    </source>
</evidence>
<dbReference type="SMART" id="SM00028">
    <property type="entry name" value="TPR"/>
    <property type="match status" value="5"/>
</dbReference>
<comment type="caution">
    <text evidence="4">The sequence shown here is derived from an EMBL/GenBank/DDBJ whole genome shotgun (WGS) entry which is preliminary data.</text>
</comment>
<protein>
    <submittedName>
        <fullName evidence="4">Tetratricopeptide repeat protein</fullName>
    </submittedName>
</protein>
<proteinExistence type="predicted"/>
<keyword evidence="5" id="KW-1185">Reference proteome</keyword>
<keyword evidence="1" id="KW-0802">TPR repeat</keyword>
<evidence type="ECO:0000256" key="3">
    <source>
        <dbReference type="SAM" id="SignalP"/>
    </source>
</evidence>
<accession>A0ABU5Q7B1</accession>
<feature type="repeat" description="TPR" evidence="1">
    <location>
        <begin position="634"/>
        <end position="667"/>
    </location>
</feature>
<evidence type="ECO:0000313" key="4">
    <source>
        <dbReference type="EMBL" id="MEA5138735.1"/>
    </source>
</evidence>
<evidence type="ECO:0000256" key="2">
    <source>
        <dbReference type="SAM" id="MobiDB-lite"/>
    </source>
</evidence>
<dbReference type="Gene3D" id="1.25.40.10">
    <property type="entry name" value="Tetratricopeptide repeat domain"/>
    <property type="match status" value="4"/>
</dbReference>
<feature type="chain" id="PRO_5046197260" evidence="3">
    <location>
        <begin position="20"/>
        <end position="721"/>
    </location>
</feature>
<dbReference type="EMBL" id="JAYFUM010000007">
    <property type="protein sequence ID" value="MEA5138735.1"/>
    <property type="molecule type" value="Genomic_DNA"/>
</dbReference>
<sequence length="721" mass="82881">MNKLFIFFCVACISGGLWACSQYSNAPLSVGFHNVNAKFNALFQANIKFKEAQQTLFNNRQDNFDELLSILIPIDSSSAQAVGEQLNSVIKKASLVVERHQNSKWIDDAYVLIGKARLMNEDYKNAIETFKFVNTNAENNDAKDAALIGLMRAYTEKKEFQTALRVAEILREEPLNQENTIQFYLTKAYLHQLKKEYKTSVAILEETLPLMPKNEEKARLFFVVGQMYELLNNKTLAASNYKAVNKNRPNYDLGFHARLNQYAMIGQSNNFQKMLKDPKNNDLQDKIYVSMAMAEIKKENFKLGLERLKAAVRTNQNPQQLPFTYLRLADVYYNNVGDYEMAYYYYDSTASTLSQQDPQYKRVAEKKSSLADFVQQTKIIKTEDSLQRLAKMSPEQLEKVLEKAYDILQKEKVEQQRIKETANRGGQLDNKRPVATFTDPNKPTWYFTNPLAVSQGKIAFVTRWGNRVLEDNWRRSSKENMLSFDSQTNPANKSLNSNVSEGGGDTKGNQNPLVENRKTAIAALKAKIPFAPEALLASKRRQEEATFVLGRIYKLNLNEPQNAIITFEKFLRDFPNSTHQAEVYYLLCLLHENNPSIYTQYKNQLLEKFPESYFARLLIRSQNASLSTDKESEAQKMYAEAYNYFSQNDYEDAYSFVETALKDYPNSQIEDKFIFLKAVLLAKTKDLQTYKTALENFIVDYPKSQLIPLAKERLLAAATQK</sequence>
<evidence type="ECO:0000313" key="5">
    <source>
        <dbReference type="Proteomes" id="UP001302949"/>
    </source>
</evidence>
<dbReference type="InterPro" id="IPR019734">
    <property type="entry name" value="TPR_rpt"/>
</dbReference>
<name>A0ABU5Q7B1_9BACT</name>
<gene>
    <name evidence="4" type="ORF">VB248_06315</name>
</gene>
<dbReference type="SUPFAM" id="SSF81901">
    <property type="entry name" value="HCP-like"/>
    <property type="match status" value="2"/>
</dbReference>
<dbReference type="PROSITE" id="PS50005">
    <property type="entry name" value="TPR"/>
    <property type="match status" value="1"/>
</dbReference>
<feature type="compositionally biased region" description="Polar residues" evidence="2">
    <location>
        <begin position="482"/>
        <end position="500"/>
    </location>
</feature>
<dbReference type="InterPro" id="IPR011990">
    <property type="entry name" value="TPR-like_helical_dom_sf"/>
</dbReference>
<feature type="region of interest" description="Disordered" evidence="2">
    <location>
        <begin position="482"/>
        <end position="512"/>
    </location>
</feature>
<feature type="signal peptide" evidence="3">
    <location>
        <begin position="1"/>
        <end position="19"/>
    </location>
</feature>
<reference evidence="4 5" key="1">
    <citation type="submission" date="2023-12" db="EMBL/GenBank/DDBJ databases">
        <title>Novel species of the genus Arcicella isolated from rivers.</title>
        <authorList>
            <person name="Lu H."/>
        </authorList>
    </citation>
    <scope>NUCLEOTIDE SEQUENCE [LARGE SCALE GENOMIC DNA]</scope>
    <source>
        <strain evidence="4 5">KCTC 23307</strain>
    </source>
</reference>
<dbReference type="Proteomes" id="UP001302949">
    <property type="component" value="Unassembled WGS sequence"/>
</dbReference>
<dbReference type="RefSeq" id="WP_323295903.1">
    <property type="nucleotide sequence ID" value="NZ_JAYFUM010000007.1"/>
</dbReference>
<dbReference type="Pfam" id="PF13174">
    <property type="entry name" value="TPR_6"/>
    <property type="match status" value="1"/>
</dbReference>
<organism evidence="4 5">
    <name type="scientific">Arcicella rigui</name>
    <dbReference type="NCBI Taxonomy" id="797020"/>
    <lineage>
        <taxon>Bacteria</taxon>
        <taxon>Pseudomonadati</taxon>
        <taxon>Bacteroidota</taxon>
        <taxon>Cytophagia</taxon>
        <taxon>Cytophagales</taxon>
        <taxon>Flectobacillaceae</taxon>
        <taxon>Arcicella</taxon>
    </lineage>
</organism>